<dbReference type="InterPro" id="IPR019416">
    <property type="entry name" value="NCBP3"/>
</dbReference>
<feature type="region of interest" description="Disordered" evidence="1">
    <location>
        <begin position="421"/>
        <end position="457"/>
    </location>
</feature>
<feature type="region of interest" description="Disordered" evidence="1">
    <location>
        <begin position="700"/>
        <end position="787"/>
    </location>
</feature>
<feature type="compositionally biased region" description="Acidic residues" evidence="1">
    <location>
        <begin position="427"/>
        <end position="441"/>
    </location>
</feature>
<feature type="region of interest" description="Disordered" evidence="1">
    <location>
        <begin position="589"/>
        <end position="655"/>
    </location>
</feature>
<name>A0ABD3N2L7_9STRA</name>
<dbReference type="EMBL" id="JALLBG020000043">
    <property type="protein sequence ID" value="KAL3770375.1"/>
    <property type="molecule type" value="Genomic_DNA"/>
</dbReference>
<evidence type="ECO:0000256" key="1">
    <source>
        <dbReference type="SAM" id="MobiDB-lite"/>
    </source>
</evidence>
<comment type="caution">
    <text evidence="2">The sequence shown here is derived from an EMBL/GenBank/DDBJ whole genome shotgun (WGS) entry which is preliminary data.</text>
</comment>
<evidence type="ECO:0000313" key="3">
    <source>
        <dbReference type="Proteomes" id="UP001530293"/>
    </source>
</evidence>
<proteinExistence type="predicted"/>
<dbReference type="Proteomes" id="UP001530293">
    <property type="component" value="Unassembled WGS sequence"/>
</dbReference>
<keyword evidence="3" id="KW-1185">Reference proteome</keyword>
<dbReference type="PANTHER" id="PTHR16291">
    <property type="entry name" value="NUCLEAR CAP-BINDING PROTEIN SUBUNIT 3"/>
    <property type="match status" value="1"/>
</dbReference>
<dbReference type="AlphaFoldDB" id="A0ABD3N2L7"/>
<dbReference type="PANTHER" id="PTHR16291:SF0">
    <property type="entry name" value="NUCLEAR CAP-BINDING PROTEIN SUBUNIT 3"/>
    <property type="match status" value="1"/>
</dbReference>
<sequence length="801" mass="87533">MASATSSYASSRVREVEHHTASACKFESATLSIGSGGSSSIDNGNGCWKLVDANDAAFSSVHIPPENMADYAAGVSSTAILTDGDDVHGNKLVPCQALAEGTTIRVSPMERSCGGWSPDHFHEHLRLPTTASASTPGGALGGGGIKGGIVVQLEAMSHECLAIALSPYHDYIMGKTYVVHFGANGNLQTVLRRHVNYTECIDVSIPSRVCSEEKWISYWIVLQHGKLSAGVGKVPGRYCVGTLDDSMYDMLRSGVDAVKYVGIGNSALKRNARDLRVRNVRVCGIPPHFGLGGIPMEGGVGEGEDATAAEGGGSNFKFVNILEMAEFFGRSSDGGMGETYMPTDAELLAEYEKERSKARARATKFGIEYHEPPPDAFLKWSEARRLRANPEKGFITGIDTFSTEEKDKALARKRRFALEKRKAEGGGEMDGDGDDDDENENSIDVREGEGDIMEEEEEEDNIAEWEKAKKDPLPVKQAWENWNLVKQFRVDPPTVGTSGNDDNNNNGEEEKDEEGKEFIPKQPATIVPTKIHLFSIDWAPFKQIRTDDVLSYFRDYGPSYVEWLGEISCNVLFEDKYSAARAFHAMSQELPSPPPLSSSGGEVAVATASNEGGKEEATNTGGDEGNVMDDAEVTTPAGENSNENAGGKQEEGPLPDYGSMGWRFCKWTVRKVSNDRYGRRGTQARVLMRLATSIDVLDDRPTEWPKPPPGFSTKRVLMPWHDFSGSGRRGGGGRRDNKRRRRGSSGKRDKRDIYGQDNDTDNFAMDGVEHPGLSTGLRSKRSGFSMEEIHAQRNAKYAEMS</sequence>
<accession>A0ABD3N2L7</accession>
<evidence type="ECO:0000313" key="2">
    <source>
        <dbReference type="EMBL" id="KAL3770375.1"/>
    </source>
</evidence>
<feature type="compositionally biased region" description="Basic residues" evidence="1">
    <location>
        <begin position="736"/>
        <end position="745"/>
    </location>
</feature>
<protein>
    <recommendedName>
        <fullName evidence="4">Farnesoic acid O-methyl transferase domain-containing protein</fullName>
    </recommendedName>
</protein>
<evidence type="ECO:0008006" key="4">
    <source>
        <dbReference type="Google" id="ProtNLM"/>
    </source>
</evidence>
<organism evidence="2 3">
    <name type="scientific">Discostella pseudostelligera</name>
    <dbReference type="NCBI Taxonomy" id="259834"/>
    <lineage>
        <taxon>Eukaryota</taxon>
        <taxon>Sar</taxon>
        <taxon>Stramenopiles</taxon>
        <taxon>Ochrophyta</taxon>
        <taxon>Bacillariophyta</taxon>
        <taxon>Coscinodiscophyceae</taxon>
        <taxon>Thalassiosirophycidae</taxon>
        <taxon>Stephanodiscales</taxon>
        <taxon>Stephanodiscaceae</taxon>
        <taxon>Discostella</taxon>
    </lineage>
</organism>
<reference evidence="2 3" key="1">
    <citation type="submission" date="2024-10" db="EMBL/GenBank/DDBJ databases">
        <title>Updated reference genomes for cyclostephanoid diatoms.</title>
        <authorList>
            <person name="Roberts W.R."/>
            <person name="Alverson A.J."/>
        </authorList>
    </citation>
    <scope>NUCLEOTIDE SEQUENCE [LARGE SCALE GENOMIC DNA]</scope>
    <source>
        <strain evidence="2 3">AJA232-27</strain>
    </source>
</reference>
<gene>
    <name evidence="2" type="ORF">ACHAWU_003595</name>
</gene>
<feature type="region of interest" description="Disordered" evidence="1">
    <location>
        <begin position="490"/>
        <end position="517"/>
    </location>
</feature>